<evidence type="ECO:0000256" key="8">
    <source>
        <dbReference type="ARBA" id="ARBA00023049"/>
    </source>
</evidence>
<protein>
    <submittedName>
        <fullName evidence="9">Peptidase M18 aminopeptidase I</fullName>
    </submittedName>
</protein>
<dbReference type="GO" id="GO:0008270">
    <property type="term" value="F:zinc ion binding"/>
    <property type="evidence" value="ECO:0007669"/>
    <property type="project" value="InterPro"/>
</dbReference>
<feature type="non-terminal residue" evidence="9">
    <location>
        <position position="1"/>
    </location>
</feature>
<comment type="cofactor">
    <cofactor evidence="1">
        <name>Zn(2+)</name>
        <dbReference type="ChEBI" id="CHEBI:29105"/>
    </cofactor>
</comment>
<dbReference type="Gene3D" id="3.40.630.10">
    <property type="entry name" value="Zn peptidases"/>
    <property type="match status" value="1"/>
</dbReference>
<evidence type="ECO:0000256" key="5">
    <source>
        <dbReference type="ARBA" id="ARBA00022723"/>
    </source>
</evidence>
<dbReference type="Gene3D" id="2.30.250.10">
    <property type="entry name" value="Aminopeptidase i, Domain 2"/>
    <property type="match status" value="1"/>
</dbReference>
<keyword evidence="4" id="KW-0645">Protease</keyword>
<keyword evidence="6" id="KW-0378">Hydrolase</keyword>
<dbReference type="SUPFAM" id="SSF53187">
    <property type="entry name" value="Zn-dependent exopeptidases"/>
    <property type="match status" value="1"/>
</dbReference>
<organism evidence="9">
    <name type="scientific">human gut metagenome</name>
    <dbReference type="NCBI Taxonomy" id="408170"/>
    <lineage>
        <taxon>unclassified sequences</taxon>
        <taxon>metagenomes</taxon>
        <taxon>organismal metagenomes</taxon>
    </lineage>
</organism>
<dbReference type="GO" id="GO:0008237">
    <property type="term" value="F:metallopeptidase activity"/>
    <property type="evidence" value="ECO:0007669"/>
    <property type="project" value="UniProtKB-KW"/>
</dbReference>
<evidence type="ECO:0000256" key="1">
    <source>
        <dbReference type="ARBA" id="ARBA00001947"/>
    </source>
</evidence>
<keyword evidence="3 9" id="KW-0031">Aminopeptidase</keyword>
<gene>
    <name evidence="9" type="ORF">OBE_16784</name>
</gene>
<name>K1R9N8_9ZZZZ</name>
<dbReference type="Pfam" id="PF02127">
    <property type="entry name" value="Peptidase_M18"/>
    <property type="match status" value="1"/>
</dbReference>
<dbReference type="EMBL" id="AJWZ01011342">
    <property type="protein sequence ID" value="EKC45592.1"/>
    <property type="molecule type" value="Genomic_DNA"/>
</dbReference>
<dbReference type="GO" id="GO:0004177">
    <property type="term" value="F:aminopeptidase activity"/>
    <property type="evidence" value="ECO:0007669"/>
    <property type="project" value="UniProtKB-KW"/>
</dbReference>
<evidence type="ECO:0000313" key="9">
    <source>
        <dbReference type="EMBL" id="EKC45592.1"/>
    </source>
</evidence>
<evidence type="ECO:0000256" key="7">
    <source>
        <dbReference type="ARBA" id="ARBA00022833"/>
    </source>
</evidence>
<dbReference type="GO" id="GO:0006508">
    <property type="term" value="P:proteolysis"/>
    <property type="evidence" value="ECO:0007669"/>
    <property type="project" value="UniProtKB-KW"/>
</dbReference>
<evidence type="ECO:0000256" key="4">
    <source>
        <dbReference type="ARBA" id="ARBA00022670"/>
    </source>
</evidence>
<dbReference type="PRINTS" id="PR00932">
    <property type="entry name" value="AMINO1PTASE"/>
</dbReference>
<keyword evidence="8" id="KW-0482">Metalloprotease</keyword>
<evidence type="ECO:0000256" key="3">
    <source>
        <dbReference type="ARBA" id="ARBA00022438"/>
    </source>
</evidence>
<keyword evidence="5" id="KW-0479">Metal-binding</keyword>
<proteinExistence type="inferred from homology"/>
<reference evidence="9" key="1">
    <citation type="journal article" date="2013" name="Environ. Microbiol.">
        <title>Microbiota from the distal guts of lean and obese adolescents exhibit partial functional redundancy besides clear differences in community structure.</title>
        <authorList>
            <person name="Ferrer M."/>
            <person name="Ruiz A."/>
            <person name="Lanza F."/>
            <person name="Haange S.B."/>
            <person name="Oberbach A."/>
            <person name="Till H."/>
            <person name="Bargiela R."/>
            <person name="Campoy C."/>
            <person name="Segura M.T."/>
            <person name="Richter M."/>
            <person name="von Bergen M."/>
            <person name="Seifert J."/>
            <person name="Suarez A."/>
        </authorList>
    </citation>
    <scope>NUCLEOTIDE SEQUENCE</scope>
</reference>
<comment type="similarity">
    <text evidence="2">Belongs to the peptidase M18 family.</text>
</comment>
<evidence type="ECO:0000256" key="2">
    <source>
        <dbReference type="ARBA" id="ARBA00008290"/>
    </source>
</evidence>
<comment type="caution">
    <text evidence="9">The sequence shown here is derived from an EMBL/GenBank/DDBJ whole genome shotgun (WGS) entry which is preliminary data.</text>
</comment>
<dbReference type="SUPFAM" id="SSF101821">
    <property type="entry name" value="Aminopeptidase/glucanase lid domain"/>
    <property type="match status" value="1"/>
</dbReference>
<dbReference type="GO" id="GO:0005737">
    <property type="term" value="C:cytoplasm"/>
    <property type="evidence" value="ECO:0007669"/>
    <property type="project" value="UniProtKB-ARBA"/>
</dbReference>
<dbReference type="InterPro" id="IPR023358">
    <property type="entry name" value="Peptidase_M18_dom2"/>
</dbReference>
<dbReference type="AlphaFoldDB" id="K1R9N8"/>
<evidence type="ECO:0000256" key="6">
    <source>
        <dbReference type="ARBA" id="ARBA00022801"/>
    </source>
</evidence>
<dbReference type="InterPro" id="IPR001948">
    <property type="entry name" value="Peptidase_M18"/>
</dbReference>
<keyword evidence="7" id="KW-0862">Zinc</keyword>
<sequence>GDKVYLNNRGKAVILCVMGKEPVENGIRLSAAHIDSPRLDLKPNPLYEDNELAYFKTHYYGGIKKYQWTAMPLSLHGVMVKKDGSKVKVNIGEDDGDPMFVVTDLLPHLAAEQMKRTLSDGIRGEELNILIGSRPFSKDEGSEKVKLNIISILNEKYGVTESDFLSCRA</sequence>
<accession>K1R9N8</accession>